<dbReference type="PROSITE" id="PS50048">
    <property type="entry name" value="ZN2_CY6_FUNGAL_2"/>
    <property type="match status" value="1"/>
</dbReference>
<feature type="domain" description="Zn(2)-C6 fungal-type" evidence="2">
    <location>
        <begin position="125"/>
        <end position="156"/>
    </location>
</feature>
<dbReference type="CDD" id="cd00067">
    <property type="entry name" value="GAL4"/>
    <property type="match status" value="1"/>
</dbReference>
<dbReference type="InterPro" id="IPR001138">
    <property type="entry name" value="Zn2Cys6_DnaBD"/>
</dbReference>
<dbReference type="Pfam" id="PF00172">
    <property type="entry name" value="Zn_clus"/>
    <property type="match status" value="1"/>
</dbReference>
<keyword evidence="4" id="KW-1185">Reference proteome</keyword>
<feature type="region of interest" description="Disordered" evidence="1">
    <location>
        <begin position="806"/>
        <end position="825"/>
    </location>
</feature>
<dbReference type="EMBL" id="JAKWFO010000008">
    <property type="protein sequence ID" value="KAI9633756.1"/>
    <property type="molecule type" value="Genomic_DNA"/>
</dbReference>
<sequence length="825" mass="89298">MDPTPPSKRRRSSSPSAAAAPRPSGSPSRPLLPPPTPSAHAQPGLYPTFAPPPQGAAAGPSWAGWPAERDAEAGRARAEQRRSMDARSPVSDVESTRMEFIDEGSEGGMLFARHDGSRAPRSMMACTRCRRQKMKCDGPGNLPCRGCRQSGQPCIFEARSRPKSISALPSRAPPFHPTSSSLARPGSPTPVPQPGPSMSSGFYPSHSQPAPPVTSRNHPPPSDSYIMRSAREPLPPAPPSSLSAMASSTYVARGHASSASTSAIPTGPVPPQYYNHPSHMPPVMARPISPTESRWRNVEGSLRSLQGLPSTVGAIQSSLNYIQRSTESVLSVVSARPATGQSSGRQEVRAREAAPDISDMAWNSYRSSAWPLTPWLVGLREAGGLPGLVVAFLGKRTLMDRTDQSRQDCGDATAAVYAEIARLMVARLDWTKEEIRALGVFGTWLNDTSLSCFALGQARMQGLDRIMMPRRSHDDWREWIYLSLMDKLSHVPDFIMPLSIDILSHAWRERLNTTTSIDPAVRDRDLKLLAWLEYSEYLVEILKAQQTTRLVAANEAAVSPRMEGRPSSTRPESSAQRATGEGTSSQSSKAMELWKRWGGQWENWAMAWNVRADPILSLHYNYALLFTLSPVFLCSPSVWTELASSHEGSQHLDRTRDAAFAVIKAICSPEVSRTLPFSFALFRPLLGLAVHTLVSLHIALPNSPIISPAYLVSVLRSTHETLYAAHPLDAFSAPAATIVRSPVATTTGLARPSSVRPSSRASRISTADRGSTGGTTAGAPMGGGSIPEEPGEGGLLREMVEGGIGRGRDVWGQEPGREVWRRLVG</sequence>
<feature type="compositionally biased region" description="Polar residues" evidence="1">
    <location>
        <begin position="198"/>
        <end position="208"/>
    </location>
</feature>
<feature type="region of interest" description="Disordered" evidence="1">
    <location>
        <begin position="1"/>
        <end position="96"/>
    </location>
</feature>
<evidence type="ECO:0000256" key="1">
    <source>
        <dbReference type="SAM" id="MobiDB-lite"/>
    </source>
</evidence>
<dbReference type="AlphaFoldDB" id="A0AA38H452"/>
<gene>
    <name evidence="3" type="ORF">MKK02DRAFT_28528</name>
</gene>
<reference evidence="3" key="1">
    <citation type="journal article" date="2022" name="G3 (Bethesda)">
        <title>High quality genome of the basidiomycete yeast Dioszegia hungarica PDD-24b-2 isolated from cloud water.</title>
        <authorList>
            <person name="Jarrige D."/>
            <person name="Haridas S."/>
            <person name="Bleykasten-Grosshans C."/>
            <person name="Joly M."/>
            <person name="Nadalig T."/>
            <person name="Sancelme M."/>
            <person name="Vuilleumier S."/>
            <person name="Grigoriev I.V."/>
            <person name="Amato P."/>
            <person name="Bringel F."/>
        </authorList>
    </citation>
    <scope>NUCLEOTIDE SEQUENCE</scope>
    <source>
        <strain evidence="3">PDD-24b-2</strain>
    </source>
</reference>
<feature type="compositionally biased region" description="Gly residues" evidence="1">
    <location>
        <begin position="771"/>
        <end position="785"/>
    </location>
</feature>
<evidence type="ECO:0000259" key="2">
    <source>
        <dbReference type="PROSITE" id="PS50048"/>
    </source>
</evidence>
<dbReference type="Gene3D" id="4.10.240.10">
    <property type="entry name" value="Zn(2)-C6 fungal-type DNA-binding domain"/>
    <property type="match status" value="1"/>
</dbReference>
<comment type="caution">
    <text evidence="3">The sequence shown here is derived from an EMBL/GenBank/DDBJ whole genome shotgun (WGS) entry which is preliminary data.</text>
</comment>
<dbReference type="GO" id="GO:0008270">
    <property type="term" value="F:zinc ion binding"/>
    <property type="evidence" value="ECO:0007669"/>
    <property type="project" value="InterPro"/>
</dbReference>
<feature type="region of interest" description="Disordered" evidence="1">
    <location>
        <begin position="165"/>
        <end position="242"/>
    </location>
</feature>
<dbReference type="SUPFAM" id="SSF57701">
    <property type="entry name" value="Zn2/Cys6 DNA-binding domain"/>
    <property type="match status" value="1"/>
</dbReference>
<name>A0AA38H452_9TREE</name>
<feature type="region of interest" description="Disordered" evidence="1">
    <location>
        <begin position="746"/>
        <end position="791"/>
    </location>
</feature>
<evidence type="ECO:0000313" key="4">
    <source>
        <dbReference type="Proteomes" id="UP001164286"/>
    </source>
</evidence>
<feature type="compositionally biased region" description="Basic and acidic residues" evidence="1">
    <location>
        <begin position="67"/>
        <end position="85"/>
    </location>
</feature>
<dbReference type="PROSITE" id="PS00463">
    <property type="entry name" value="ZN2_CY6_FUNGAL_1"/>
    <property type="match status" value="1"/>
</dbReference>
<feature type="compositionally biased region" description="Low complexity" evidence="1">
    <location>
        <begin position="55"/>
        <end position="66"/>
    </location>
</feature>
<dbReference type="SMART" id="SM00066">
    <property type="entry name" value="GAL4"/>
    <property type="match status" value="1"/>
</dbReference>
<evidence type="ECO:0000313" key="3">
    <source>
        <dbReference type="EMBL" id="KAI9633756.1"/>
    </source>
</evidence>
<protein>
    <recommendedName>
        <fullName evidence="2">Zn(2)-C6 fungal-type domain-containing protein</fullName>
    </recommendedName>
</protein>
<feature type="region of interest" description="Disordered" evidence="1">
    <location>
        <begin position="555"/>
        <end position="589"/>
    </location>
</feature>
<proteinExistence type="predicted"/>
<dbReference type="Proteomes" id="UP001164286">
    <property type="component" value="Unassembled WGS sequence"/>
</dbReference>
<feature type="compositionally biased region" description="Low complexity" evidence="1">
    <location>
        <begin position="750"/>
        <end position="770"/>
    </location>
</feature>
<dbReference type="GeneID" id="77726782"/>
<dbReference type="RefSeq" id="XP_052943533.1">
    <property type="nucleotide sequence ID" value="XM_053087577.1"/>
</dbReference>
<dbReference type="GO" id="GO:0000981">
    <property type="term" value="F:DNA-binding transcription factor activity, RNA polymerase II-specific"/>
    <property type="evidence" value="ECO:0007669"/>
    <property type="project" value="InterPro"/>
</dbReference>
<dbReference type="InterPro" id="IPR036864">
    <property type="entry name" value="Zn2-C6_fun-type_DNA-bd_sf"/>
</dbReference>
<organism evidence="3 4">
    <name type="scientific">Dioszegia hungarica</name>
    <dbReference type="NCBI Taxonomy" id="4972"/>
    <lineage>
        <taxon>Eukaryota</taxon>
        <taxon>Fungi</taxon>
        <taxon>Dikarya</taxon>
        <taxon>Basidiomycota</taxon>
        <taxon>Agaricomycotina</taxon>
        <taxon>Tremellomycetes</taxon>
        <taxon>Tremellales</taxon>
        <taxon>Bulleribasidiaceae</taxon>
        <taxon>Dioszegia</taxon>
    </lineage>
</organism>
<feature type="compositionally biased region" description="Low complexity" evidence="1">
    <location>
        <begin position="13"/>
        <end position="29"/>
    </location>
</feature>
<accession>A0AA38H452</accession>
<feature type="compositionally biased region" description="Polar residues" evidence="1">
    <location>
        <begin position="566"/>
        <end position="589"/>
    </location>
</feature>